<evidence type="ECO:0000256" key="9">
    <source>
        <dbReference type="ARBA" id="ARBA00022777"/>
    </source>
</evidence>
<dbReference type="Gene3D" id="1.10.287.130">
    <property type="match status" value="1"/>
</dbReference>
<evidence type="ECO:0000256" key="14">
    <source>
        <dbReference type="SAM" id="Phobius"/>
    </source>
</evidence>
<comment type="caution">
    <text evidence="16">The sequence shown here is derived from an EMBL/GenBank/DDBJ whole genome shotgun (WGS) entry which is preliminary data.</text>
</comment>
<name>A0A4R5MIU4_9SPHI</name>
<protein>
    <recommendedName>
        <fullName evidence="3">histidine kinase</fullName>
        <ecNumber evidence="3">2.7.13.3</ecNumber>
    </recommendedName>
</protein>
<dbReference type="OrthoDB" id="1522504at2"/>
<dbReference type="Pfam" id="PF00512">
    <property type="entry name" value="HisKA"/>
    <property type="match status" value="1"/>
</dbReference>
<evidence type="ECO:0000256" key="11">
    <source>
        <dbReference type="ARBA" id="ARBA00022989"/>
    </source>
</evidence>
<evidence type="ECO:0000256" key="12">
    <source>
        <dbReference type="ARBA" id="ARBA00023012"/>
    </source>
</evidence>
<dbReference type="CDD" id="cd00082">
    <property type="entry name" value="HisKA"/>
    <property type="match status" value="1"/>
</dbReference>
<evidence type="ECO:0000256" key="8">
    <source>
        <dbReference type="ARBA" id="ARBA00022741"/>
    </source>
</evidence>
<evidence type="ECO:0000256" key="1">
    <source>
        <dbReference type="ARBA" id="ARBA00000085"/>
    </source>
</evidence>
<dbReference type="Pfam" id="PF02518">
    <property type="entry name" value="HATPase_c"/>
    <property type="match status" value="1"/>
</dbReference>
<feature type="domain" description="Histidine kinase" evidence="15">
    <location>
        <begin position="181"/>
        <end position="380"/>
    </location>
</feature>
<keyword evidence="13 14" id="KW-0472">Membrane</keyword>
<keyword evidence="8" id="KW-0547">Nucleotide-binding</keyword>
<comment type="subcellular location">
    <subcellularLocation>
        <location evidence="2">Cell membrane</location>
        <topology evidence="2">Multi-pass membrane protein</topology>
    </subcellularLocation>
</comment>
<dbReference type="GO" id="GO:0005886">
    <property type="term" value="C:plasma membrane"/>
    <property type="evidence" value="ECO:0007669"/>
    <property type="project" value="UniProtKB-SubCell"/>
</dbReference>
<dbReference type="InterPro" id="IPR036097">
    <property type="entry name" value="HisK_dim/P_sf"/>
</dbReference>
<dbReference type="SUPFAM" id="SSF47384">
    <property type="entry name" value="Homodimeric domain of signal transducing histidine kinase"/>
    <property type="match status" value="1"/>
</dbReference>
<dbReference type="GO" id="GO:0005524">
    <property type="term" value="F:ATP binding"/>
    <property type="evidence" value="ECO:0007669"/>
    <property type="project" value="UniProtKB-KW"/>
</dbReference>
<dbReference type="AlphaFoldDB" id="A0A4R5MIU4"/>
<dbReference type="PANTHER" id="PTHR45528">
    <property type="entry name" value="SENSOR HISTIDINE KINASE CPXA"/>
    <property type="match status" value="1"/>
</dbReference>
<dbReference type="SMART" id="SM00387">
    <property type="entry name" value="HATPase_c"/>
    <property type="match status" value="1"/>
</dbReference>
<evidence type="ECO:0000256" key="4">
    <source>
        <dbReference type="ARBA" id="ARBA00022475"/>
    </source>
</evidence>
<gene>
    <name evidence="16" type="ORF">EZJ43_15925</name>
</gene>
<evidence type="ECO:0000259" key="15">
    <source>
        <dbReference type="PROSITE" id="PS50109"/>
    </source>
</evidence>
<evidence type="ECO:0000256" key="6">
    <source>
        <dbReference type="ARBA" id="ARBA00022679"/>
    </source>
</evidence>
<dbReference type="PANTHER" id="PTHR45528:SF1">
    <property type="entry name" value="SENSOR HISTIDINE KINASE CPXA"/>
    <property type="match status" value="1"/>
</dbReference>
<dbReference type="GO" id="GO:0000155">
    <property type="term" value="F:phosphorelay sensor kinase activity"/>
    <property type="evidence" value="ECO:0007669"/>
    <property type="project" value="InterPro"/>
</dbReference>
<keyword evidence="12" id="KW-0902">Two-component regulatory system</keyword>
<dbReference type="SUPFAM" id="SSF55874">
    <property type="entry name" value="ATPase domain of HSP90 chaperone/DNA topoisomerase II/histidine kinase"/>
    <property type="match status" value="1"/>
</dbReference>
<dbReference type="InterPro" id="IPR036890">
    <property type="entry name" value="HATPase_C_sf"/>
</dbReference>
<dbReference type="InterPro" id="IPR005467">
    <property type="entry name" value="His_kinase_dom"/>
</dbReference>
<keyword evidence="6" id="KW-0808">Transferase</keyword>
<dbReference type="InterPro" id="IPR003594">
    <property type="entry name" value="HATPase_dom"/>
</dbReference>
<evidence type="ECO:0000256" key="2">
    <source>
        <dbReference type="ARBA" id="ARBA00004651"/>
    </source>
</evidence>
<accession>A0A4R5MIU4</accession>
<dbReference type="InterPro" id="IPR003661">
    <property type="entry name" value="HisK_dim/P_dom"/>
</dbReference>
<keyword evidence="7 14" id="KW-0812">Transmembrane</keyword>
<dbReference type="InterPro" id="IPR050398">
    <property type="entry name" value="HssS/ArlS-like"/>
</dbReference>
<keyword evidence="9 16" id="KW-0418">Kinase</keyword>
<evidence type="ECO:0000256" key="13">
    <source>
        <dbReference type="ARBA" id="ARBA00023136"/>
    </source>
</evidence>
<keyword evidence="4" id="KW-1003">Cell membrane</keyword>
<feature type="transmembrane region" description="Helical" evidence="14">
    <location>
        <begin position="93"/>
        <end position="114"/>
    </location>
</feature>
<dbReference type="SMART" id="SM00388">
    <property type="entry name" value="HisKA"/>
    <property type="match status" value="1"/>
</dbReference>
<evidence type="ECO:0000256" key="10">
    <source>
        <dbReference type="ARBA" id="ARBA00022840"/>
    </source>
</evidence>
<reference evidence="16 17" key="1">
    <citation type="submission" date="2019-02" db="EMBL/GenBank/DDBJ databases">
        <title>Pedobacter sp. nov., a novel speices isolated from soil of pinguins habitat in Antarcitica.</title>
        <authorList>
            <person name="He R.-H."/>
        </authorList>
    </citation>
    <scope>NUCLEOTIDE SEQUENCE [LARGE SCALE GENOMIC DNA]</scope>
    <source>
        <strain evidence="16 17">E01020</strain>
    </source>
</reference>
<sequence length="380" mass="44204">MDHDMVEEIIEVKEAAAKNVFYKPHEFEDLIVNYKPIDNLNQPLTTLYGDTSFYNPLKYQLERGRYLKTQLILFGKPYMVTVVASKFEREEQIKQICLIIFLPMLLLFGILLLINRVMMGKLWRPFEKIVQNITKFNLRQDHAFEPVNTPIREFKTLNDAIVLLSNKVNIDYREIKLFTENASHEMMTPLAVINAKLDMILQSNVLDNDYGEILADLYKATSRLTKLNQSLLLLVKIDNNTINEQEQVDVKELVVEKINYFQELIHKRSLVLITNLSESTIFSNRQLMDVLINNLFSNVIRHNYEGGTIEILLNQSTIIFKNTGTKVALNAEKIFDRFYKDKASEGTGLGLSILKQICVKQDFNLNYQYENDLHIFTVSF</sequence>
<proteinExistence type="predicted"/>
<evidence type="ECO:0000313" key="17">
    <source>
        <dbReference type="Proteomes" id="UP000295668"/>
    </source>
</evidence>
<comment type="catalytic activity">
    <reaction evidence="1">
        <text>ATP + protein L-histidine = ADP + protein N-phospho-L-histidine.</text>
        <dbReference type="EC" id="2.7.13.3"/>
    </reaction>
</comment>
<evidence type="ECO:0000313" key="16">
    <source>
        <dbReference type="EMBL" id="TDG34969.1"/>
    </source>
</evidence>
<evidence type="ECO:0000256" key="7">
    <source>
        <dbReference type="ARBA" id="ARBA00022692"/>
    </source>
</evidence>
<keyword evidence="5" id="KW-0597">Phosphoprotein</keyword>
<keyword evidence="11 14" id="KW-1133">Transmembrane helix</keyword>
<dbReference type="Proteomes" id="UP000295668">
    <property type="component" value="Unassembled WGS sequence"/>
</dbReference>
<dbReference type="PROSITE" id="PS50109">
    <property type="entry name" value="HIS_KIN"/>
    <property type="match status" value="1"/>
</dbReference>
<keyword evidence="10" id="KW-0067">ATP-binding</keyword>
<keyword evidence="17" id="KW-1185">Reference proteome</keyword>
<dbReference type="Gene3D" id="3.30.565.10">
    <property type="entry name" value="Histidine kinase-like ATPase, C-terminal domain"/>
    <property type="match status" value="1"/>
</dbReference>
<organism evidence="16 17">
    <name type="scientific">Pedobacter changchengzhani</name>
    <dbReference type="NCBI Taxonomy" id="2529274"/>
    <lineage>
        <taxon>Bacteria</taxon>
        <taxon>Pseudomonadati</taxon>
        <taxon>Bacteroidota</taxon>
        <taxon>Sphingobacteriia</taxon>
        <taxon>Sphingobacteriales</taxon>
        <taxon>Sphingobacteriaceae</taxon>
        <taxon>Pedobacter</taxon>
    </lineage>
</organism>
<evidence type="ECO:0000256" key="5">
    <source>
        <dbReference type="ARBA" id="ARBA00022553"/>
    </source>
</evidence>
<dbReference type="EC" id="2.7.13.3" evidence="3"/>
<dbReference type="EMBL" id="SJCY01000015">
    <property type="protein sequence ID" value="TDG34969.1"/>
    <property type="molecule type" value="Genomic_DNA"/>
</dbReference>
<evidence type="ECO:0000256" key="3">
    <source>
        <dbReference type="ARBA" id="ARBA00012438"/>
    </source>
</evidence>